<comment type="pathway">
    <text evidence="1 5">Protein modification; protein neddylation.</text>
</comment>
<dbReference type="GO" id="GO:0019781">
    <property type="term" value="F:NEDD8 activating enzyme activity"/>
    <property type="evidence" value="ECO:0007669"/>
    <property type="project" value="UniProtKB-UniRule"/>
</dbReference>
<dbReference type="GO" id="GO:0005737">
    <property type="term" value="C:cytoplasm"/>
    <property type="evidence" value="ECO:0007669"/>
    <property type="project" value="TreeGrafter"/>
</dbReference>
<name>A0A1X2GCH7_9FUNG</name>
<comment type="caution">
    <text evidence="7">The sequence shown here is derived from an EMBL/GenBank/DDBJ whole genome shotgun (WGS) entry which is preliminary data.</text>
</comment>
<dbReference type="PANTHER" id="PTHR10953:SF29">
    <property type="entry name" value="NEDD8-ACTIVATING ENZYME E1 REGULATORY SUBUNIT"/>
    <property type="match status" value="1"/>
</dbReference>
<dbReference type="PANTHER" id="PTHR10953">
    <property type="entry name" value="UBIQUITIN-ACTIVATING ENZYME E1"/>
    <property type="match status" value="1"/>
</dbReference>
<dbReference type="AlphaFoldDB" id="A0A1X2GCH7"/>
<dbReference type="FunFam" id="3.40.50.720:FF:000475">
    <property type="entry name" value="NEDD8-activating enzyme E1 regulatory subunit"/>
    <property type="match status" value="1"/>
</dbReference>
<feature type="domain" description="THIF-type NAD/FAD binding fold" evidence="6">
    <location>
        <begin position="16"/>
        <end position="515"/>
    </location>
</feature>
<evidence type="ECO:0000313" key="7">
    <source>
        <dbReference type="EMBL" id="ORX50586.1"/>
    </source>
</evidence>
<evidence type="ECO:0000313" key="8">
    <source>
        <dbReference type="Proteomes" id="UP000242146"/>
    </source>
</evidence>
<reference evidence="7 8" key="1">
    <citation type="submission" date="2016-07" db="EMBL/GenBank/DDBJ databases">
        <title>Pervasive Adenine N6-methylation of Active Genes in Fungi.</title>
        <authorList>
            <consortium name="DOE Joint Genome Institute"/>
            <person name="Mondo S.J."/>
            <person name="Dannebaum R.O."/>
            <person name="Kuo R.C."/>
            <person name="Labutti K."/>
            <person name="Haridas S."/>
            <person name="Kuo A."/>
            <person name="Salamov A."/>
            <person name="Ahrendt S.R."/>
            <person name="Lipzen A."/>
            <person name="Sullivan W."/>
            <person name="Andreopoulos W.B."/>
            <person name="Clum A."/>
            <person name="Lindquist E."/>
            <person name="Daum C."/>
            <person name="Ramamoorthy G.K."/>
            <person name="Gryganskyi A."/>
            <person name="Culley D."/>
            <person name="Magnuson J.K."/>
            <person name="James T.Y."/>
            <person name="O'Malley M.A."/>
            <person name="Stajich J.E."/>
            <person name="Spatafora J.W."/>
            <person name="Visel A."/>
            <person name="Grigoriev I.V."/>
        </authorList>
    </citation>
    <scope>NUCLEOTIDE SEQUENCE [LARGE SCALE GENOMIC DNA]</scope>
    <source>
        <strain evidence="7 8">NRRL 3301</strain>
    </source>
</reference>
<dbReference type="GO" id="GO:0045116">
    <property type="term" value="P:protein neddylation"/>
    <property type="evidence" value="ECO:0007669"/>
    <property type="project" value="UniProtKB-UniRule"/>
</dbReference>
<sequence length="529" mass="59154">MSFNSQPSIDLKTQKYDRQLRLWAASGQTALENANICLLHASATGCEILKNLILPGIGSVTVVDDKIVDERDLASNFFLEPGHVGTNKAEAVTSLLTSLNEDVAASHRSEAPHALINATPQFFDAFDVILAMDLSDEDLIKLSDFCETNSKILISVYCKGLCGMFRIQAPEHTVIESHPENAVDLRLTQPMDELAAYAASFDLDAMDQTDHGHVPFVVILLQFVEKWKKEHDGKPPKSYSERNELKAQIRAAMRTPDEENFEEALAQLWRLASSNELSSDIRKIFEHPSCDVLTPDSTPFWFAARGVREFVNNQGQGQLPLAGKLPDMKSDTKNYVELQLVYRDKARRDLQTVMEHVHRLLQEVGVSENYVPMEMIELFCKNAAFAKLLNYRSITDEYTSPNTKAIADGLAMDENMAYYLVFRAASRFYAKYKRYPVGSGSDAGGDISRFKDFVSEWLESIGLEVDMETLAKPVTNYVYFKNKEVANLGALVGGLVAQEAIKMITHQYIPINNTCVFNGIASTSSVFEL</sequence>
<keyword evidence="8" id="KW-1185">Reference proteome</keyword>
<dbReference type="STRING" id="101127.A0A1X2GCH7"/>
<protein>
    <recommendedName>
        <fullName evidence="3 5">NEDD8-activating enzyme E1 regulatory subunit</fullName>
    </recommendedName>
</protein>
<evidence type="ECO:0000256" key="1">
    <source>
        <dbReference type="ARBA" id="ARBA00005032"/>
    </source>
</evidence>
<dbReference type="Pfam" id="PF00899">
    <property type="entry name" value="ThiF"/>
    <property type="match status" value="1"/>
</dbReference>
<dbReference type="EMBL" id="MCGT01000023">
    <property type="protein sequence ID" value="ORX50586.1"/>
    <property type="molecule type" value="Genomic_DNA"/>
</dbReference>
<dbReference type="PIRSF" id="PIRSF039099">
    <property type="entry name" value="APP-BP1"/>
    <property type="match status" value="1"/>
</dbReference>
<evidence type="ECO:0000256" key="3">
    <source>
        <dbReference type="ARBA" id="ARBA00015407"/>
    </source>
</evidence>
<gene>
    <name evidence="7" type="ORF">DM01DRAFT_1325015</name>
</gene>
<dbReference type="Gene3D" id="3.40.50.720">
    <property type="entry name" value="NAD(P)-binding Rossmann-like Domain"/>
    <property type="match status" value="2"/>
</dbReference>
<dbReference type="InterPro" id="IPR035985">
    <property type="entry name" value="Ubiquitin-activating_enz"/>
</dbReference>
<evidence type="ECO:0000256" key="5">
    <source>
        <dbReference type="PIRNR" id="PIRNR039099"/>
    </source>
</evidence>
<evidence type="ECO:0000259" key="6">
    <source>
        <dbReference type="Pfam" id="PF00899"/>
    </source>
</evidence>
<dbReference type="InterPro" id="IPR000594">
    <property type="entry name" value="ThiF_NAD_FAD-bd"/>
</dbReference>
<keyword evidence="4 5" id="KW-0833">Ubl conjugation pathway</keyword>
<evidence type="ECO:0000256" key="2">
    <source>
        <dbReference type="ARBA" id="ARBA00006868"/>
    </source>
</evidence>
<proteinExistence type="inferred from homology"/>
<dbReference type="Proteomes" id="UP000242146">
    <property type="component" value="Unassembled WGS sequence"/>
</dbReference>
<dbReference type="UniPathway" id="UPA00885"/>
<dbReference type="SUPFAM" id="SSF69572">
    <property type="entry name" value="Activating enzymes of the ubiquitin-like proteins"/>
    <property type="match status" value="1"/>
</dbReference>
<evidence type="ECO:0000256" key="4">
    <source>
        <dbReference type="ARBA" id="ARBA00022786"/>
    </source>
</evidence>
<dbReference type="InterPro" id="IPR045886">
    <property type="entry name" value="ThiF/MoeB/HesA"/>
</dbReference>
<organism evidence="7 8">
    <name type="scientific">Hesseltinella vesiculosa</name>
    <dbReference type="NCBI Taxonomy" id="101127"/>
    <lineage>
        <taxon>Eukaryota</taxon>
        <taxon>Fungi</taxon>
        <taxon>Fungi incertae sedis</taxon>
        <taxon>Mucoromycota</taxon>
        <taxon>Mucoromycotina</taxon>
        <taxon>Mucoromycetes</taxon>
        <taxon>Mucorales</taxon>
        <taxon>Cunninghamellaceae</taxon>
        <taxon>Hesseltinella</taxon>
    </lineage>
</organism>
<comment type="similarity">
    <text evidence="2 5">Belongs to the ubiquitin-activating E1 family. ULA1 subfamily.</text>
</comment>
<accession>A0A1X2GCH7</accession>
<dbReference type="OrthoDB" id="1708823at2759"/>
<comment type="function">
    <text evidence="5">Regulatory subunit of the dimeric UBA3-ULA1 E1 enzyme.</text>
</comment>
<dbReference type="InterPro" id="IPR030667">
    <property type="entry name" value="APP-BP1"/>
</dbReference>